<proteinExistence type="predicted"/>
<sequence length="72" mass="8497">MWSIENLTDLRLVITMPYQNIVVEKMESILPARSNSSMLEFTPCLMDGSSKLRREETREKRLKTGRQFMLDM</sequence>
<evidence type="ECO:0000313" key="2">
    <source>
        <dbReference type="Proteomes" id="UP000015102"/>
    </source>
</evidence>
<keyword evidence="2" id="KW-1185">Reference proteome</keyword>
<name>T1GT68_MEGSC</name>
<organism evidence="1 2">
    <name type="scientific">Megaselia scalaris</name>
    <name type="common">Humpbacked fly</name>
    <name type="synonym">Phora scalaris</name>
    <dbReference type="NCBI Taxonomy" id="36166"/>
    <lineage>
        <taxon>Eukaryota</taxon>
        <taxon>Metazoa</taxon>
        <taxon>Ecdysozoa</taxon>
        <taxon>Arthropoda</taxon>
        <taxon>Hexapoda</taxon>
        <taxon>Insecta</taxon>
        <taxon>Pterygota</taxon>
        <taxon>Neoptera</taxon>
        <taxon>Endopterygota</taxon>
        <taxon>Diptera</taxon>
        <taxon>Brachycera</taxon>
        <taxon>Muscomorpha</taxon>
        <taxon>Platypezoidea</taxon>
        <taxon>Phoridae</taxon>
        <taxon>Megaseliini</taxon>
        <taxon>Megaselia</taxon>
    </lineage>
</organism>
<dbReference type="EnsemblMetazoa" id="MESCA006890-RA">
    <property type="protein sequence ID" value="MESCA006890-PA"/>
    <property type="gene ID" value="MESCA006890"/>
</dbReference>
<evidence type="ECO:0000313" key="1">
    <source>
        <dbReference type="EnsemblMetazoa" id="MESCA006890-PA"/>
    </source>
</evidence>
<dbReference type="EMBL" id="CAQQ02003727">
    <property type="status" value="NOT_ANNOTATED_CDS"/>
    <property type="molecule type" value="Genomic_DNA"/>
</dbReference>
<dbReference type="HOGENOM" id="CLU_2725116_0_0_1"/>
<protein>
    <submittedName>
        <fullName evidence="1">Uncharacterized protein</fullName>
    </submittedName>
</protein>
<reference evidence="1" key="2">
    <citation type="submission" date="2015-06" db="UniProtKB">
        <authorList>
            <consortium name="EnsemblMetazoa"/>
        </authorList>
    </citation>
    <scope>IDENTIFICATION</scope>
</reference>
<dbReference type="AlphaFoldDB" id="T1GT68"/>
<reference evidence="2" key="1">
    <citation type="submission" date="2013-02" db="EMBL/GenBank/DDBJ databases">
        <authorList>
            <person name="Hughes D."/>
        </authorList>
    </citation>
    <scope>NUCLEOTIDE SEQUENCE</scope>
    <source>
        <strain>Durham</strain>
        <strain evidence="2">NC isolate 2 -- Noor lab</strain>
    </source>
</reference>
<accession>T1GT68</accession>
<dbReference type="Proteomes" id="UP000015102">
    <property type="component" value="Unassembled WGS sequence"/>
</dbReference>